<dbReference type="SMART" id="SM00448">
    <property type="entry name" value="REC"/>
    <property type="match status" value="1"/>
</dbReference>
<evidence type="ECO:0000313" key="6">
    <source>
        <dbReference type="EMBL" id="BDU51318.1"/>
    </source>
</evidence>
<evidence type="ECO:0000313" key="7">
    <source>
        <dbReference type="Proteomes" id="UP001321582"/>
    </source>
</evidence>
<dbReference type="CDD" id="cd06170">
    <property type="entry name" value="LuxR_C_like"/>
    <property type="match status" value="1"/>
</dbReference>
<dbReference type="Gene3D" id="3.40.50.2300">
    <property type="match status" value="1"/>
</dbReference>
<feature type="domain" description="HTH luxR-type" evidence="4">
    <location>
        <begin position="147"/>
        <end position="212"/>
    </location>
</feature>
<dbReference type="PRINTS" id="PR00038">
    <property type="entry name" value="HTHLUXR"/>
</dbReference>
<dbReference type="InterPro" id="IPR000792">
    <property type="entry name" value="Tscrpt_reg_LuxR_C"/>
</dbReference>
<evidence type="ECO:0000259" key="4">
    <source>
        <dbReference type="PROSITE" id="PS50043"/>
    </source>
</evidence>
<dbReference type="PROSITE" id="PS50110">
    <property type="entry name" value="RESPONSE_REGULATORY"/>
    <property type="match status" value="1"/>
</dbReference>
<sequence length="214" mass="23925">MINIIIADDQILLAESLKLILETDKELKVNAIVENGILAIKKVEASKPDVILLDINMPKLNGIETAKKIKKISPNTKILMLTTFENRENIIDSFVSGADGYIVKDISPEELIAAVKFTYKGLHITHSSVHKILIDEFLKLKSRKNILDSNSSQLTETDLDIIKLIAQGKSNKEISKSLYFAEGTIKNKISSILNKLDLRDRTQIAIFAIENNLI</sequence>
<accession>A0AAU9D9L4</accession>
<dbReference type="PANTHER" id="PTHR43214:SF40">
    <property type="entry name" value="TRANSCRIPTIONAL REGULATORY PROTEIN LNRK"/>
    <property type="match status" value="1"/>
</dbReference>
<dbReference type="InterPro" id="IPR058245">
    <property type="entry name" value="NreC/VraR/RcsB-like_REC"/>
</dbReference>
<organism evidence="6 7">
    <name type="scientific">Haliovirga abyssi</name>
    <dbReference type="NCBI Taxonomy" id="2996794"/>
    <lineage>
        <taxon>Bacteria</taxon>
        <taxon>Fusobacteriati</taxon>
        <taxon>Fusobacteriota</taxon>
        <taxon>Fusobacteriia</taxon>
        <taxon>Fusobacteriales</taxon>
        <taxon>Haliovirgaceae</taxon>
        <taxon>Haliovirga</taxon>
    </lineage>
</organism>
<feature type="domain" description="Response regulatory" evidence="5">
    <location>
        <begin position="3"/>
        <end position="119"/>
    </location>
</feature>
<dbReference type="SUPFAM" id="SSF52172">
    <property type="entry name" value="CheY-like"/>
    <property type="match status" value="1"/>
</dbReference>
<dbReference type="InterPro" id="IPR039420">
    <property type="entry name" value="WalR-like"/>
</dbReference>
<dbReference type="InterPro" id="IPR011006">
    <property type="entry name" value="CheY-like_superfamily"/>
</dbReference>
<dbReference type="SUPFAM" id="SSF46894">
    <property type="entry name" value="C-terminal effector domain of the bipartite response regulators"/>
    <property type="match status" value="1"/>
</dbReference>
<dbReference type="InterPro" id="IPR001789">
    <property type="entry name" value="Sig_transdc_resp-reg_receiver"/>
</dbReference>
<feature type="modified residue" description="4-aspartylphosphate" evidence="3">
    <location>
        <position position="54"/>
    </location>
</feature>
<keyword evidence="2 6" id="KW-0238">DNA-binding</keyword>
<gene>
    <name evidence="6" type="ORF">HLVA_18870</name>
</gene>
<dbReference type="RefSeq" id="WP_307904190.1">
    <property type="nucleotide sequence ID" value="NZ_AP027059.1"/>
</dbReference>
<keyword evidence="7" id="KW-1185">Reference proteome</keyword>
<evidence type="ECO:0000256" key="1">
    <source>
        <dbReference type="ARBA" id="ARBA00022553"/>
    </source>
</evidence>
<dbReference type="PROSITE" id="PS50043">
    <property type="entry name" value="HTH_LUXR_2"/>
    <property type="match status" value="1"/>
</dbReference>
<evidence type="ECO:0000256" key="3">
    <source>
        <dbReference type="PROSITE-ProRule" id="PRU00169"/>
    </source>
</evidence>
<dbReference type="GO" id="GO:0003677">
    <property type="term" value="F:DNA binding"/>
    <property type="evidence" value="ECO:0007669"/>
    <property type="project" value="UniProtKB-KW"/>
</dbReference>
<keyword evidence="1 3" id="KW-0597">Phosphoprotein</keyword>
<dbReference type="KEGG" id="haby:HLVA_18870"/>
<dbReference type="CDD" id="cd17535">
    <property type="entry name" value="REC_NarL-like"/>
    <property type="match status" value="1"/>
</dbReference>
<evidence type="ECO:0000259" key="5">
    <source>
        <dbReference type="PROSITE" id="PS50110"/>
    </source>
</evidence>
<dbReference type="SMART" id="SM00421">
    <property type="entry name" value="HTH_LUXR"/>
    <property type="match status" value="1"/>
</dbReference>
<name>A0AAU9D9L4_9FUSO</name>
<dbReference type="Pfam" id="PF00196">
    <property type="entry name" value="GerE"/>
    <property type="match status" value="1"/>
</dbReference>
<dbReference type="Proteomes" id="UP001321582">
    <property type="component" value="Chromosome"/>
</dbReference>
<dbReference type="AlphaFoldDB" id="A0AAU9D9L4"/>
<dbReference type="Pfam" id="PF00072">
    <property type="entry name" value="Response_reg"/>
    <property type="match status" value="1"/>
</dbReference>
<proteinExistence type="predicted"/>
<reference evidence="6 7" key="1">
    <citation type="submission" date="2022-11" db="EMBL/GenBank/DDBJ databases">
        <title>Haliovirga abyssi gen. nov., sp. nov., a mesophilic fermentative bacterium isolated from the Iheya North hydrothermal field and the proposal of Haliovirgaceae fam. nov.</title>
        <authorList>
            <person name="Miyazaki U."/>
            <person name="Tame A."/>
            <person name="Miyazaki J."/>
            <person name="Takai K."/>
            <person name="Sawayama S."/>
            <person name="Kitajima M."/>
            <person name="Okamoto A."/>
            <person name="Nakagawa S."/>
        </authorList>
    </citation>
    <scope>NUCLEOTIDE SEQUENCE [LARGE SCALE GENOMIC DNA]</scope>
    <source>
        <strain evidence="6 7">IC12</strain>
    </source>
</reference>
<dbReference type="PROSITE" id="PS00622">
    <property type="entry name" value="HTH_LUXR_1"/>
    <property type="match status" value="1"/>
</dbReference>
<dbReference type="EMBL" id="AP027059">
    <property type="protein sequence ID" value="BDU51318.1"/>
    <property type="molecule type" value="Genomic_DNA"/>
</dbReference>
<dbReference type="InterPro" id="IPR016032">
    <property type="entry name" value="Sig_transdc_resp-reg_C-effctor"/>
</dbReference>
<dbReference type="GO" id="GO:0000160">
    <property type="term" value="P:phosphorelay signal transduction system"/>
    <property type="evidence" value="ECO:0007669"/>
    <property type="project" value="InterPro"/>
</dbReference>
<dbReference type="PANTHER" id="PTHR43214">
    <property type="entry name" value="TWO-COMPONENT RESPONSE REGULATOR"/>
    <property type="match status" value="1"/>
</dbReference>
<evidence type="ECO:0000256" key="2">
    <source>
        <dbReference type="ARBA" id="ARBA00023125"/>
    </source>
</evidence>
<dbReference type="GO" id="GO:0006355">
    <property type="term" value="P:regulation of DNA-templated transcription"/>
    <property type="evidence" value="ECO:0007669"/>
    <property type="project" value="InterPro"/>
</dbReference>
<protein>
    <submittedName>
        <fullName evidence="6">DNA-binding response regulator</fullName>
    </submittedName>
</protein>